<gene>
    <name evidence="1" type="ORF">CfE428DRAFT_3843</name>
</gene>
<protein>
    <recommendedName>
        <fullName evidence="3">Gluconate 2-dehydrogenase subunit 3 family protein</fullName>
    </recommendedName>
</protein>
<evidence type="ECO:0000313" key="1">
    <source>
        <dbReference type="EMBL" id="EDY18458.1"/>
    </source>
</evidence>
<dbReference type="EMBL" id="ABVL01000012">
    <property type="protein sequence ID" value="EDY18458.1"/>
    <property type="molecule type" value="Genomic_DNA"/>
</dbReference>
<dbReference type="InterPro" id="IPR027056">
    <property type="entry name" value="Gluconate_2DH_su3"/>
</dbReference>
<dbReference type="Pfam" id="PF13618">
    <property type="entry name" value="Gluconate_2-dh3"/>
    <property type="match status" value="1"/>
</dbReference>
<organism evidence="1 2">
    <name type="scientific">Chthoniobacter flavus Ellin428</name>
    <dbReference type="NCBI Taxonomy" id="497964"/>
    <lineage>
        <taxon>Bacteria</taxon>
        <taxon>Pseudomonadati</taxon>
        <taxon>Verrucomicrobiota</taxon>
        <taxon>Spartobacteria</taxon>
        <taxon>Chthoniobacterales</taxon>
        <taxon>Chthoniobacteraceae</taxon>
        <taxon>Chthoniobacter</taxon>
    </lineage>
</organism>
<name>B4D4K5_9BACT</name>
<dbReference type="Proteomes" id="UP000005824">
    <property type="component" value="Unassembled WGS sequence"/>
</dbReference>
<dbReference type="AlphaFoldDB" id="B4D4K5"/>
<dbReference type="STRING" id="497964.CfE428DRAFT_3843"/>
<evidence type="ECO:0000313" key="2">
    <source>
        <dbReference type="Proteomes" id="UP000005824"/>
    </source>
</evidence>
<sequence length="110" mass="11937" precursor="true">MTPQPLSRREALKRVIGVSIALSSLNISSYGAVQGIGTDPNLHKKEIPWPRVLTDEEKRTATALGDIIVPADEFGPAASAVGVLDFIDEWVSAPYEAQQKDQKVIRPGLE</sequence>
<dbReference type="InParanoid" id="B4D4K5"/>
<evidence type="ECO:0008006" key="3">
    <source>
        <dbReference type="Google" id="ProtNLM"/>
    </source>
</evidence>
<comment type="caution">
    <text evidence="1">The sequence shown here is derived from an EMBL/GenBank/DDBJ whole genome shotgun (WGS) entry which is preliminary data.</text>
</comment>
<proteinExistence type="predicted"/>
<reference evidence="1 2" key="1">
    <citation type="journal article" date="2011" name="J. Bacteriol.">
        <title>Genome sequence of Chthoniobacter flavus Ellin428, an aerobic heterotrophic soil bacterium.</title>
        <authorList>
            <person name="Kant R."/>
            <person name="van Passel M.W."/>
            <person name="Palva A."/>
            <person name="Lucas S."/>
            <person name="Lapidus A."/>
            <person name="Glavina Del Rio T."/>
            <person name="Dalin E."/>
            <person name="Tice H."/>
            <person name="Bruce D."/>
            <person name="Goodwin L."/>
            <person name="Pitluck S."/>
            <person name="Larimer F.W."/>
            <person name="Land M.L."/>
            <person name="Hauser L."/>
            <person name="Sangwan P."/>
            <person name="de Vos W.M."/>
            <person name="Janssen P.H."/>
            <person name="Smidt H."/>
        </authorList>
    </citation>
    <scope>NUCLEOTIDE SEQUENCE [LARGE SCALE GENOMIC DNA]</scope>
    <source>
        <strain evidence="1 2">Ellin428</strain>
    </source>
</reference>
<accession>B4D4K5</accession>
<keyword evidence="2" id="KW-1185">Reference proteome</keyword>